<dbReference type="HOGENOM" id="CLU_2171329_0_0_1"/>
<feature type="signal peptide" evidence="1">
    <location>
        <begin position="1"/>
        <end position="20"/>
    </location>
</feature>
<dbReference type="GeneID" id="19467938"/>
<dbReference type="OrthoDB" id="4588160at2759"/>
<dbReference type="EMBL" id="KE145352">
    <property type="protein sequence ID" value="EPE36727.1"/>
    <property type="molecule type" value="Genomic_DNA"/>
</dbReference>
<dbReference type="RefSeq" id="XP_008076042.1">
    <property type="nucleotide sequence ID" value="XM_008077851.1"/>
</dbReference>
<sequence length="110" mass="11602">MYFYFRALTFSFALLSAVHALPTAVEEDLCPKTEYACFDVINSSLCLSQQATPGAGGTGETMAKCVEFDGAASNLSGGAKVSPINLTDMTRTDGHHPFSYVAAPVATKLS</sequence>
<gene>
    <name evidence="2" type="ORF">GLAREA_08890</name>
</gene>
<accession>S3DE86</accession>
<keyword evidence="1" id="KW-0732">Signal</keyword>
<evidence type="ECO:0000313" key="2">
    <source>
        <dbReference type="EMBL" id="EPE36727.1"/>
    </source>
</evidence>
<name>S3DE86_GLAL2</name>
<keyword evidence="3" id="KW-1185">Reference proteome</keyword>
<organism evidence="2 3">
    <name type="scientific">Glarea lozoyensis (strain ATCC 20868 / MF5171)</name>
    <dbReference type="NCBI Taxonomy" id="1116229"/>
    <lineage>
        <taxon>Eukaryota</taxon>
        <taxon>Fungi</taxon>
        <taxon>Dikarya</taxon>
        <taxon>Ascomycota</taxon>
        <taxon>Pezizomycotina</taxon>
        <taxon>Leotiomycetes</taxon>
        <taxon>Helotiales</taxon>
        <taxon>Helotiaceae</taxon>
        <taxon>Glarea</taxon>
    </lineage>
</organism>
<evidence type="ECO:0000256" key="1">
    <source>
        <dbReference type="SAM" id="SignalP"/>
    </source>
</evidence>
<proteinExistence type="predicted"/>
<feature type="chain" id="PRO_5004508430" evidence="1">
    <location>
        <begin position="21"/>
        <end position="110"/>
    </location>
</feature>
<reference evidence="2 3" key="1">
    <citation type="journal article" date="2013" name="BMC Genomics">
        <title>Genomics-driven discovery of the pneumocandin biosynthetic gene cluster in the fungus Glarea lozoyensis.</title>
        <authorList>
            <person name="Chen L."/>
            <person name="Yue Q."/>
            <person name="Zhang X."/>
            <person name="Xiang M."/>
            <person name="Wang C."/>
            <person name="Li S."/>
            <person name="Che Y."/>
            <person name="Ortiz-Lopez F.J."/>
            <person name="Bills G.F."/>
            <person name="Liu X."/>
            <person name="An Z."/>
        </authorList>
    </citation>
    <scope>NUCLEOTIDE SEQUENCE [LARGE SCALE GENOMIC DNA]</scope>
    <source>
        <strain evidence="3">ATCC 20868 / MF5171</strain>
    </source>
</reference>
<protein>
    <submittedName>
        <fullName evidence="2">Uncharacterized protein</fullName>
    </submittedName>
</protein>
<evidence type="ECO:0000313" key="3">
    <source>
        <dbReference type="Proteomes" id="UP000016922"/>
    </source>
</evidence>
<dbReference type="Proteomes" id="UP000016922">
    <property type="component" value="Unassembled WGS sequence"/>
</dbReference>
<dbReference type="AlphaFoldDB" id="S3DE86"/>
<dbReference type="KEGG" id="glz:GLAREA_08890"/>